<dbReference type="InterPro" id="IPR013766">
    <property type="entry name" value="Thioredoxin_domain"/>
</dbReference>
<dbReference type="InterPro" id="IPR036249">
    <property type="entry name" value="Thioredoxin-like_sf"/>
</dbReference>
<reference evidence="3" key="2">
    <citation type="journal article" date="2021" name="PeerJ">
        <title>Extensive microbial diversity within the chicken gut microbiome revealed by metagenomics and culture.</title>
        <authorList>
            <person name="Gilroy R."/>
            <person name="Ravi A."/>
            <person name="Getino M."/>
            <person name="Pursley I."/>
            <person name="Horton D.L."/>
            <person name="Alikhan N.F."/>
            <person name="Baker D."/>
            <person name="Gharbi K."/>
            <person name="Hall N."/>
            <person name="Watson M."/>
            <person name="Adriaenssens E.M."/>
            <person name="Foster-Nyarko E."/>
            <person name="Jarju S."/>
            <person name="Secka A."/>
            <person name="Antonio M."/>
            <person name="Oren A."/>
            <person name="Chaudhuri R.R."/>
            <person name="La Ragione R."/>
            <person name="Hildebrand F."/>
            <person name="Pallen M.J."/>
        </authorList>
    </citation>
    <scope>NUCLEOTIDE SEQUENCE</scope>
    <source>
        <strain evidence="3">21143</strain>
    </source>
</reference>
<dbReference type="InterPro" id="IPR000866">
    <property type="entry name" value="AhpC/TSA"/>
</dbReference>
<evidence type="ECO:0000259" key="2">
    <source>
        <dbReference type="PROSITE" id="PS51352"/>
    </source>
</evidence>
<dbReference type="GO" id="GO:0016209">
    <property type="term" value="F:antioxidant activity"/>
    <property type="evidence" value="ECO:0007669"/>
    <property type="project" value="InterPro"/>
</dbReference>
<dbReference type="Pfam" id="PF14289">
    <property type="entry name" value="DUF4369"/>
    <property type="match status" value="1"/>
</dbReference>
<gene>
    <name evidence="3" type="ORF">IAD06_00105</name>
</gene>
<dbReference type="PANTHER" id="PTHR42852">
    <property type="entry name" value="THIOL:DISULFIDE INTERCHANGE PROTEIN DSBE"/>
    <property type="match status" value="1"/>
</dbReference>
<dbReference type="AlphaFoldDB" id="A0A9D1GC73"/>
<reference evidence="3" key="1">
    <citation type="submission" date="2020-10" db="EMBL/GenBank/DDBJ databases">
        <authorList>
            <person name="Gilroy R."/>
        </authorList>
    </citation>
    <scope>NUCLEOTIDE SEQUENCE</scope>
    <source>
        <strain evidence="3">21143</strain>
    </source>
</reference>
<protein>
    <submittedName>
        <fullName evidence="3">AhpC/TSA family protein</fullName>
    </submittedName>
</protein>
<dbReference type="GO" id="GO:0016491">
    <property type="term" value="F:oxidoreductase activity"/>
    <property type="evidence" value="ECO:0007669"/>
    <property type="project" value="InterPro"/>
</dbReference>
<dbReference type="Proteomes" id="UP000886722">
    <property type="component" value="Unassembled WGS sequence"/>
</dbReference>
<feature type="chain" id="PRO_5038350953" evidence="1">
    <location>
        <begin position="21"/>
        <end position="385"/>
    </location>
</feature>
<comment type="caution">
    <text evidence="3">The sequence shown here is derived from an EMBL/GenBank/DDBJ whole genome shotgun (WGS) entry which is preliminary data.</text>
</comment>
<dbReference type="InterPro" id="IPR050553">
    <property type="entry name" value="Thioredoxin_ResA/DsbE_sf"/>
</dbReference>
<dbReference type="EMBL" id="DVKT01000001">
    <property type="protein sequence ID" value="HIT38432.1"/>
    <property type="molecule type" value="Genomic_DNA"/>
</dbReference>
<feature type="signal peptide" evidence="1">
    <location>
        <begin position="1"/>
        <end position="20"/>
    </location>
</feature>
<evidence type="ECO:0000313" key="4">
    <source>
        <dbReference type="Proteomes" id="UP000886722"/>
    </source>
</evidence>
<dbReference type="InterPro" id="IPR025380">
    <property type="entry name" value="DUF4369"/>
</dbReference>
<dbReference type="PANTHER" id="PTHR42852:SF13">
    <property type="entry name" value="PROTEIN DIPZ"/>
    <property type="match status" value="1"/>
</dbReference>
<dbReference type="SUPFAM" id="SSF52833">
    <property type="entry name" value="Thioredoxin-like"/>
    <property type="match status" value="1"/>
</dbReference>
<name>A0A9D1GC73_9BACT</name>
<dbReference type="PROSITE" id="PS51257">
    <property type="entry name" value="PROKAR_LIPOPROTEIN"/>
    <property type="match status" value="1"/>
</dbReference>
<dbReference type="CDD" id="cd02966">
    <property type="entry name" value="TlpA_like_family"/>
    <property type="match status" value="1"/>
</dbReference>
<evidence type="ECO:0000313" key="3">
    <source>
        <dbReference type="EMBL" id="HIT38432.1"/>
    </source>
</evidence>
<organism evidence="3 4">
    <name type="scientific">Candidatus Caccoplasma intestinavium</name>
    <dbReference type="NCBI Taxonomy" id="2840716"/>
    <lineage>
        <taxon>Bacteria</taxon>
        <taxon>Pseudomonadati</taxon>
        <taxon>Bacteroidota</taxon>
        <taxon>Bacteroidia</taxon>
        <taxon>Bacteroidales</taxon>
        <taxon>Bacteroidaceae</taxon>
        <taxon>Bacteroidaceae incertae sedis</taxon>
        <taxon>Candidatus Caccoplasma</taxon>
    </lineage>
</organism>
<proteinExistence type="predicted"/>
<feature type="domain" description="Thioredoxin" evidence="2">
    <location>
        <begin position="247"/>
        <end position="385"/>
    </location>
</feature>
<dbReference type="PROSITE" id="PS51352">
    <property type="entry name" value="THIOREDOXIN_2"/>
    <property type="match status" value="1"/>
</dbReference>
<keyword evidence="1" id="KW-0732">Signal</keyword>
<accession>A0A9D1GC73</accession>
<sequence length="385" mass="43988">MMKKLFPILSLLLFASSCHRNDFCIQGHVKDGEGKTLYFEAVQLTRTVLLDSTQLPADGAFSFHAPRTPYPEFYRLRLDNSYIHLAVDSTETIAIEIPGLPIAADYRISGSDESEKIRHISEAGNTLKAAIGKASLQKNLLPDQQRKMIEGLQNEVRRYKETVIPYITEDPSSPAAYFAIFQQVNGLDIFDRTNREDNRYILTVANAYNTFLPESPRTQHLYRLALSIIQNERNAKQAKEEEAKIPAATEVSLIDIALPDLHGRERRLSDLKGKVVLLDFSAYEGKYSPDYNRALGQLYEKYHRQGLEIYQVSIDPNENLWQVSADNLPWICVRDADTTRSRVVLSYNVRSLPTAFLIDRNNVLQQRVTKLSELPREIEKLLKQK</sequence>
<dbReference type="Pfam" id="PF00578">
    <property type="entry name" value="AhpC-TSA"/>
    <property type="match status" value="1"/>
</dbReference>
<evidence type="ECO:0000256" key="1">
    <source>
        <dbReference type="SAM" id="SignalP"/>
    </source>
</evidence>
<dbReference type="Gene3D" id="3.40.30.10">
    <property type="entry name" value="Glutaredoxin"/>
    <property type="match status" value="1"/>
</dbReference>